<dbReference type="PROSITE" id="PS51935">
    <property type="entry name" value="NLPC_P60"/>
    <property type="match status" value="1"/>
</dbReference>
<dbReference type="Gene3D" id="3.90.1720.10">
    <property type="entry name" value="endopeptidase domain like (from Nostoc punctiforme)"/>
    <property type="match status" value="1"/>
</dbReference>
<keyword evidence="7" id="KW-1185">Reference proteome</keyword>
<dbReference type="PANTHER" id="PTHR47053:SF1">
    <property type="entry name" value="MUREIN DD-ENDOPEPTIDASE MEPH-RELATED"/>
    <property type="match status" value="1"/>
</dbReference>
<proteinExistence type="inferred from homology"/>
<accession>A0A1T4R7X2</accession>
<dbReference type="InterPro" id="IPR038765">
    <property type="entry name" value="Papain-like_cys_pep_sf"/>
</dbReference>
<keyword evidence="3 6" id="KW-0378">Hydrolase</keyword>
<dbReference type="EMBL" id="FUWH01000011">
    <property type="protein sequence ID" value="SKA11997.1"/>
    <property type="molecule type" value="Genomic_DNA"/>
</dbReference>
<dbReference type="GO" id="GO:0006508">
    <property type="term" value="P:proteolysis"/>
    <property type="evidence" value="ECO:0007669"/>
    <property type="project" value="UniProtKB-KW"/>
</dbReference>
<evidence type="ECO:0000256" key="3">
    <source>
        <dbReference type="ARBA" id="ARBA00022801"/>
    </source>
</evidence>
<gene>
    <name evidence="6" type="ORF">SAMN04488132_1117</name>
</gene>
<dbReference type="SUPFAM" id="SSF54001">
    <property type="entry name" value="Cysteine proteinases"/>
    <property type="match status" value="1"/>
</dbReference>
<dbReference type="InterPro" id="IPR051202">
    <property type="entry name" value="Peptidase_C40"/>
</dbReference>
<dbReference type="GO" id="GO:0008234">
    <property type="term" value="F:cysteine-type peptidase activity"/>
    <property type="evidence" value="ECO:0007669"/>
    <property type="project" value="UniProtKB-KW"/>
</dbReference>
<organism evidence="6 7">
    <name type="scientific">Sediminibacterium ginsengisoli</name>
    <dbReference type="NCBI Taxonomy" id="413434"/>
    <lineage>
        <taxon>Bacteria</taxon>
        <taxon>Pseudomonadati</taxon>
        <taxon>Bacteroidota</taxon>
        <taxon>Chitinophagia</taxon>
        <taxon>Chitinophagales</taxon>
        <taxon>Chitinophagaceae</taxon>
        <taxon>Sediminibacterium</taxon>
    </lineage>
</organism>
<evidence type="ECO:0000256" key="4">
    <source>
        <dbReference type="ARBA" id="ARBA00022807"/>
    </source>
</evidence>
<evidence type="ECO:0000313" key="6">
    <source>
        <dbReference type="EMBL" id="SKA11997.1"/>
    </source>
</evidence>
<evidence type="ECO:0000313" key="7">
    <source>
        <dbReference type="Proteomes" id="UP000190888"/>
    </source>
</evidence>
<keyword evidence="2" id="KW-0645">Protease</keyword>
<dbReference type="STRING" id="413434.SAMN04488132_1117"/>
<dbReference type="InterPro" id="IPR000064">
    <property type="entry name" value="NLP_P60_dom"/>
</dbReference>
<reference evidence="6 7" key="1">
    <citation type="submission" date="2017-02" db="EMBL/GenBank/DDBJ databases">
        <authorList>
            <person name="Peterson S.W."/>
        </authorList>
    </citation>
    <scope>NUCLEOTIDE SEQUENCE [LARGE SCALE GENOMIC DNA]</scope>
    <source>
        <strain evidence="6 7">DSM 22335</strain>
    </source>
</reference>
<sequence length="257" mass="28766">MVFVASIVPVSPVRAEASHRSEITSQLLFGEVAELLEETKDFKRIRNLYDGYEGWCQRTQLEKITDPALPGNKLLCAGWSNQVMFNDTVMQLSLGTPLTLFNNGKAVIGQFHAVYNGATWDPEQAVFNPENIRKVAMPFLNTAYLWGGRSVFGIDCSGFVQQVYRFFNLKLQRDAYQQAEQGEVVGFLQEAICGDLAFFDNENGRITHVGLMLDNQTIIHASGRVRIDTIDNAGIISSDTGERTHNLRVIKRYASHG</sequence>
<dbReference type="OrthoDB" id="9813368at2"/>
<name>A0A1T4R7X2_9BACT</name>
<protein>
    <submittedName>
        <fullName evidence="6">Cell wall-associated hydrolase, NlpC family</fullName>
    </submittedName>
</protein>
<evidence type="ECO:0000256" key="1">
    <source>
        <dbReference type="ARBA" id="ARBA00007074"/>
    </source>
</evidence>
<dbReference type="Gene3D" id="2.30.30.40">
    <property type="entry name" value="SH3 Domains"/>
    <property type="match status" value="1"/>
</dbReference>
<dbReference type="InterPro" id="IPR041382">
    <property type="entry name" value="SH3_16"/>
</dbReference>
<dbReference type="AlphaFoldDB" id="A0A1T4R7X2"/>
<evidence type="ECO:0000259" key="5">
    <source>
        <dbReference type="PROSITE" id="PS51935"/>
    </source>
</evidence>
<feature type="domain" description="NlpC/P60" evidence="5">
    <location>
        <begin position="126"/>
        <end position="254"/>
    </location>
</feature>
<dbReference type="Proteomes" id="UP000190888">
    <property type="component" value="Unassembled WGS sequence"/>
</dbReference>
<dbReference type="PANTHER" id="PTHR47053">
    <property type="entry name" value="MUREIN DD-ENDOPEPTIDASE MEPH-RELATED"/>
    <property type="match status" value="1"/>
</dbReference>
<comment type="similarity">
    <text evidence="1">Belongs to the peptidase C40 family.</text>
</comment>
<evidence type="ECO:0000256" key="2">
    <source>
        <dbReference type="ARBA" id="ARBA00022670"/>
    </source>
</evidence>
<dbReference type="Pfam" id="PF00877">
    <property type="entry name" value="NLPC_P60"/>
    <property type="match status" value="1"/>
</dbReference>
<keyword evidence="4" id="KW-0788">Thiol protease</keyword>
<dbReference type="RefSeq" id="WP_078832398.1">
    <property type="nucleotide sequence ID" value="NZ_FUWH01000011.1"/>
</dbReference>
<dbReference type="Pfam" id="PF18348">
    <property type="entry name" value="SH3_16"/>
    <property type="match status" value="1"/>
</dbReference>